<reference evidence="2 3" key="1">
    <citation type="journal article" date="2023" name="Int. J. Mol. Sci.">
        <title>De Novo Assembly and Annotation of 11 Diverse Shrub Willow (Salix) Genomes Reveals Novel Gene Organization in Sex-Linked Regions.</title>
        <authorList>
            <person name="Hyden B."/>
            <person name="Feng K."/>
            <person name="Yates T.B."/>
            <person name="Jawdy S."/>
            <person name="Cereghino C."/>
            <person name="Smart L.B."/>
            <person name="Muchero W."/>
        </authorList>
    </citation>
    <scope>NUCLEOTIDE SEQUENCE [LARGE SCALE GENOMIC DNA]</scope>
    <source>
        <tissue evidence="2">Shoot tip</tissue>
    </source>
</reference>
<gene>
    <name evidence="2" type="ORF">OIU84_002126</name>
</gene>
<proteinExistence type="predicted"/>
<accession>A0AAD6K8G7</accession>
<evidence type="ECO:0000313" key="3">
    <source>
        <dbReference type="Proteomes" id="UP001162972"/>
    </source>
</evidence>
<organism evidence="2 3">
    <name type="scientific">Salix udensis</name>
    <dbReference type="NCBI Taxonomy" id="889485"/>
    <lineage>
        <taxon>Eukaryota</taxon>
        <taxon>Viridiplantae</taxon>
        <taxon>Streptophyta</taxon>
        <taxon>Embryophyta</taxon>
        <taxon>Tracheophyta</taxon>
        <taxon>Spermatophyta</taxon>
        <taxon>Magnoliopsida</taxon>
        <taxon>eudicotyledons</taxon>
        <taxon>Gunneridae</taxon>
        <taxon>Pentapetalae</taxon>
        <taxon>rosids</taxon>
        <taxon>fabids</taxon>
        <taxon>Malpighiales</taxon>
        <taxon>Salicaceae</taxon>
        <taxon>Saliceae</taxon>
        <taxon>Salix</taxon>
    </lineage>
</organism>
<protein>
    <submittedName>
        <fullName evidence="2">Uncharacterized protein</fullName>
    </submittedName>
</protein>
<dbReference type="Proteomes" id="UP001162972">
    <property type="component" value="Chromosome 12"/>
</dbReference>
<name>A0AAD6K8G7_9ROSI</name>
<evidence type="ECO:0000256" key="1">
    <source>
        <dbReference type="SAM" id="MobiDB-lite"/>
    </source>
</evidence>
<sequence length="100" mass="10987">MIINVNAILQEGSEQYAKQQKGPGSVPLALHIYSGRPDQSHSNADRVAALSRSISTLYYYPHMPVARFQLLWKQASGSSGGQRINDRSNYQHALSDGGDN</sequence>
<feature type="region of interest" description="Disordered" evidence="1">
    <location>
        <begin position="77"/>
        <end position="100"/>
    </location>
</feature>
<dbReference type="EMBL" id="JAPFFJ010000010">
    <property type="protein sequence ID" value="KAJ6418891.1"/>
    <property type="molecule type" value="Genomic_DNA"/>
</dbReference>
<dbReference type="AlphaFoldDB" id="A0AAD6K8G7"/>
<keyword evidence="3" id="KW-1185">Reference proteome</keyword>
<evidence type="ECO:0000313" key="2">
    <source>
        <dbReference type="EMBL" id="KAJ6418891.1"/>
    </source>
</evidence>
<comment type="caution">
    <text evidence="2">The sequence shown here is derived from an EMBL/GenBank/DDBJ whole genome shotgun (WGS) entry which is preliminary data.</text>
</comment>